<sequence length="157" mass="18817">MQALQDIIINKIVSGIIKEDEWNEEKPIEYYKTEIKKKCSFELYNIILYKLTLIYRHNVVRKNIKDKFSMIEKSYKIVDSYCDGYTRLGHYDYVEDIWCICQNGVDGYDYEIRSQIRSFKNRYLEKLVFKGLKNGKIKIRVHESLLINANEIIILLD</sequence>
<evidence type="ECO:0000313" key="1">
    <source>
        <dbReference type="EMBL" id="VVU94787.1"/>
    </source>
</evidence>
<protein>
    <submittedName>
        <fullName evidence="1">Uncharacterized protein</fullName>
    </submittedName>
</protein>
<proteinExistence type="predicted"/>
<dbReference type="AlphaFoldDB" id="A0A5E8CI83"/>
<reference evidence="1" key="1">
    <citation type="submission" date="2019-09" db="EMBL/GenBank/DDBJ databases">
        <authorList>
            <person name="Needham M D."/>
        </authorList>
    </citation>
    <scope>NUCLEOTIDE SEQUENCE</scope>
</reference>
<organism evidence="1">
    <name type="scientific">seawater metagenome</name>
    <dbReference type="NCBI Taxonomy" id="1561972"/>
    <lineage>
        <taxon>unclassified sequences</taxon>
        <taxon>metagenomes</taxon>
        <taxon>ecological metagenomes</taxon>
    </lineage>
</organism>
<name>A0A5E8CI83_9ZZZZ</name>
<gene>
    <name evidence="1" type="ORF">CPAV1605_512</name>
</gene>
<accession>A0A5E8CI83</accession>
<dbReference type="EMBL" id="CABVLZ010000002">
    <property type="protein sequence ID" value="VVU94787.1"/>
    <property type="molecule type" value="Genomic_DNA"/>
</dbReference>